<feature type="compositionally biased region" description="Basic and acidic residues" evidence="1">
    <location>
        <begin position="114"/>
        <end position="140"/>
    </location>
</feature>
<feature type="transmembrane region" description="Helical" evidence="2">
    <location>
        <begin position="86"/>
        <end position="104"/>
    </location>
</feature>
<name>A0A1E7QL09_WOLPI</name>
<dbReference type="Proteomes" id="UP000175679">
    <property type="component" value="Unassembled WGS sequence"/>
</dbReference>
<comment type="caution">
    <text evidence="3">The sequence shown here is derived from an EMBL/GenBank/DDBJ whole genome shotgun (WGS) entry which is preliminary data.</text>
</comment>
<organism evidence="3 4">
    <name type="scientific">Wolbachia pipientis</name>
    <dbReference type="NCBI Taxonomy" id="955"/>
    <lineage>
        <taxon>Bacteria</taxon>
        <taxon>Pseudomonadati</taxon>
        <taxon>Pseudomonadota</taxon>
        <taxon>Alphaproteobacteria</taxon>
        <taxon>Rickettsiales</taxon>
        <taxon>Anaplasmataceae</taxon>
        <taxon>Wolbachieae</taxon>
        <taxon>Wolbachia</taxon>
    </lineage>
</organism>
<evidence type="ECO:0000313" key="3">
    <source>
        <dbReference type="EMBL" id="OEY87097.1"/>
    </source>
</evidence>
<dbReference type="AlphaFoldDB" id="A0A1E7QL09"/>
<dbReference type="RefSeq" id="WP_070064748.1">
    <property type="nucleotide sequence ID" value="NZ_MJMG01000001.1"/>
</dbReference>
<gene>
    <name evidence="3" type="ORF">BIY23_01255</name>
</gene>
<keyword evidence="2" id="KW-1133">Transmembrane helix</keyword>
<keyword evidence="2" id="KW-0472">Membrane</keyword>
<proteinExistence type="predicted"/>
<feature type="region of interest" description="Disordered" evidence="1">
    <location>
        <begin position="114"/>
        <end position="157"/>
    </location>
</feature>
<keyword evidence="4" id="KW-1185">Reference proteome</keyword>
<sequence length="157" mass="17245">MNSFLGWLGVAKKSDIDSAILSVVTKLQAQSAEHARQSQELQKKLETLGNGWNAVTEQVADLAEKAGGASDYVQQALDAQSQLNTVLTVVAGTIVVCVVAALIYQHIKANKQEKFHNQEESYQEKSYNEDKPSSQIKSEHTTQGIKQPELKEYGIVD</sequence>
<evidence type="ECO:0000313" key="4">
    <source>
        <dbReference type="Proteomes" id="UP000175679"/>
    </source>
</evidence>
<evidence type="ECO:0000256" key="2">
    <source>
        <dbReference type="SAM" id="Phobius"/>
    </source>
</evidence>
<dbReference type="EMBL" id="MJMG01000001">
    <property type="protein sequence ID" value="OEY87097.1"/>
    <property type="molecule type" value="Genomic_DNA"/>
</dbReference>
<feature type="compositionally biased region" description="Basic and acidic residues" evidence="1">
    <location>
        <begin position="148"/>
        <end position="157"/>
    </location>
</feature>
<keyword evidence="2" id="KW-0812">Transmembrane</keyword>
<reference evidence="3 4" key="1">
    <citation type="submission" date="2016-09" db="EMBL/GenBank/DDBJ databases">
        <title>Genomic evidence for plant-parasitic nematodes as the earliest Wolbachia hosts.</title>
        <authorList>
            <person name="Brown A.M."/>
            <person name="Wasala S.K."/>
            <person name="Howe D.K."/>
            <person name="Peetz A.B."/>
            <person name="Zasada I.A."/>
            <person name="Denver D.R."/>
        </authorList>
    </citation>
    <scope>NUCLEOTIDE SEQUENCE [LARGE SCALE GENOMIC DNA]</scope>
    <source>
        <strain evidence="4">wPpe</strain>
    </source>
</reference>
<evidence type="ECO:0000256" key="1">
    <source>
        <dbReference type="SAM" id="MobiDB-lite"/>
    </source>
</evidence>
<accession>A0A1E7QL09</accession>
<protein>
    <submittedName>
        <fullName evidence="3">Uncharacterized protein</fullName>
    </submittedName>
</protein>